<dbReference type="Pfam" id="PF00621">
    <property type="entry name" value="RhoGEF"/>
    <property type="match status" value="1"/>
</dbReference>
<dbReference type="OrthoDB" id="245697at2759"/>
<dbReference type="SUPFAM" id="SSF50729">
    <property type="entry name" value="PH domain-like"/>
    <property type="match status" value="1"/>
</dbReference>
<sequence length="257" mass="29416">MSNVNFRSKVVSEIIETEKTYLIQLEKLQTFFSKPSLERGLLPSHAHSAIFGQLSAIYQMNSKLLEEILLEKDNIGNAFLKFGPFLKVYSSYANNFQRSLEILQKWESECEPFRSFISDTETRPEIQAKLSSLLITPIQRIPRYKLLRITLFMIENIITGALLKVSEAASHIDKSVFESQAFNKLLKVQRALKDQQPNIIAPGRKLLKEGILNKVSRKGKGSQARLFFLFSDMLIYTKLPSQNVPQASKEVYVLNKL</sequence>
<dbReference type="PANTHER" id="PTHR12673">
    <property type="entry name" value="FACIOGENITAL DYSPLASIA PROTEIN"/>
    <property type="match status" value="1"/>
</dbReference>
<dbReference type="InterPro" id="IPR035899">
    <property type="entry name" value="DBL_dom_sf"/>
</dbReference>
<evidence type="ECO:0000313" key="2">
    <source>
        <dbReference type="EMBL" id="KAB7504365.1"/>
    </source>
</evidence>
<gene>
    <name evidence="2" type="primary">FGD6</name>
    <name evidence="2" type="ORF">Anas_07953</name>
</gene>
<dbReference type="InterPro" id="IPR051092">
    <property type="entry name" value="FYVE_RhoGEF_PH"/>
</dbReference>
<dbReference type="Gene3D" id="2.30.29.30">
    <property type="entry name" value="Pleckstrin-homology domain (PH domain)/Phosphotyrosine-binding domain (PTB)"/>
    <property type="match status" value="1"/>
</dbReference>
<dbReference type="AlphaFoldDB" id="A0A5N5TGT3"/>
<evidence type="ECO:0000313" key="3">
    <source>
        <dbReference type="Proteomes" id="UP000326759"/>
    </source>
</evidence>
<reference evidence="2 3" key="1">
    <citation type="journal article" date="2019" name="PLoS Biol.">
        <title>Sex chromosomes control vertical transmission of feminizing Wolbachia symbionts in an isopod.</title>
        <authorList>
            <person name="Becking T."/>
            <person name="Chebbi M.A."/>
            <person name="Giraud I."/>
            <person name="Moumen B."/>
            <person name="Laverre T."/>
            <person name="Caubet Y."/>
            <person name="Peccoud J."/>
            <person name="Gilbert C."/>
            <person name="Cordaux R."/>
        </authorList>
    </citation>
    <scope>NUCLEOTIDE SEQUENCE [LARGE SCALE GENOMIC DNA]</scope>
    <source>
        <strain evidence="2">ANa2</strain>
        <tissue evidence="2">Whole body excluding digestive tract and cuticle</tissue>
    </source>
</reference>
<dbReference type="Gene3D" id="1.20.900.10">
    <property type="entry name" value="Dbl homology (DH) domain"/>
    <property type="match status" value="1"/>
</dbReference>
<dbReference type="Proteomes" id="UP000326759">
    <property type="component" value="Unassembled WGS sequence"/>
</dbReference>
<keyword evidence="3" id="KW-1185">Reference proteome</keyword>
<dbReference type="GO" id="GO:0005737">
    <property type="term" value="C:cytoplasm"/>
    <property type="evidence" value="ECO:0007669"/>
    <property type="project" value="TreeGrafter"/>
</dbReference>
<evidence type="ECO:0000259" key="1">
    <source>
        <dbReference type="PROSITE" id="PS50010"/>
    </source>
</evidence>
<dbReference type="InterPro" id="IPR011993">
    <property type="entry name" value="PH-like_dom_sf"/>
</dbReference>
<dbReference type="GO" id="GO:0005085">
    <property type="term" value="F:guanyl-nucleotide exchange factor activity"/>
    <property type="evidence" value="ECO:0007669"/>
    <property type="project" value="InterPro"/>
</dbReference>
<name>A0A5N5TGT3_9CRUS</name>
<comment type="caution">
    <text evidence="2">The sequence shown here is derived from an EMBL/GenBank/DDBJ whole genome shotgun (WGS) entry which is preliminary data.</text>
</comment>
<proteinExistence type="predicted"/>
<dbReference type="SMART" id="SM00325">
    <property type="entry name" value="RhoGEF"/>
    <property type="match status" value="1"/>
</dbReference>
<dbReference type="EMBL" id="SEYY01003305">
    <property type="protein sequence ID" value="KAB7504365.1"/>
    <property type="molecule type" value="Genomic_DNA"/>
</dbReference>
<dbReference type="PANTHER" id="PTHR12673:SF159">
    <property type="entry name" value="LD03170P"/>
    <property type="match status" value="1"/>
</dbReference>
<dbReference type="CDD" id="cd00160">
    <property type="entry name" value="RhoGEF"/>
    <property type="match status" value="1"/>
</dbReference>
<accession>A0A5N5TGT3</accession>
<dbReference type="SUPFAM" id="SSF48065">
    <property type="entry name" value="DBL homology domain (DH-domain)"/>
    <property type="match status" value="1"/>
</dbReference>
<dbReference type="InterPro" id="IPR000219">
    <property type="entry name" value="DH_dom"/>
</dbReference>
<feature type="domain" description="DH" evidence="1">
    <location>
        <begin position="6"/>
        <end position="147"/>
    </location>
</feature>
<dbReference type="PROSITE" id="PS50010">
    <property type="entry name" value="DH_2"/>
    <property type="match status" value="1"/>
</dbReference>
<organism evidence="2 3">
    <name type="scientific">Armadillidium nasatum</name>
    <dbReference type="NCBI Taxonomy" id="96803"/>
    <lineage>
        <taxon>Eukaryota</taxon>
        <taxon>Metazoa</taxon>
        <taxon>Ecdysozoa</taxon>
        <taxon>Arthropoda</taxon>
        <taxon>Crustacea</taxon>
        <taxon>Multicrustacea</taxon>
        <taxon>Malacostraca</taxon>
        <taxon>Eumalacostraca</taxon>
        <taxon>Peracarida</taxon>
        <taxon>Isopoda</taxon>
        <taxon>Oniscidea</taxon>
        <taxon>Crinocheta</taxon>
        <taxon>Armadillidiidae</taxon>
        <taxon>Armadillidium</taxon>
    </lineage>
</organism>
<protein>
    <submittedName>
        <fullName evidence="2">FYVE, RhoGEF and PH domain-containing protein 6</fullName>
    </submittedName>
</protein>